<dbReference type="GO" id="GO:0036199">
    <property type="term" value="F:cholest-4-en-3-one 26-monooxygenase activity"/>
    <property type="evidence" value="ECO:0007669"/>
    <property type="project" value="TreeGrafter"/>
</dbReference>
<keyword evidence="6" id="KW-0503">Monooxygenase</keyword>
<evidence type="ECO:0000256" key="2">
    <source>
        <dbReference type="ARBA" id="ARBA00022617"/>
    </source>
</evidence>
<evidence type="ECO:0000313" key="7">
    <source>
        <dbReference type="EMBL" id="CAB4751111.1"/>
    </source>
</evidence>
<dbReference type="PRINTS" id="PR00359">
    <property type="entry name" value="BP450"/>
</dbReference>
<keyword evidence="3" id="KW-0479">Metal-binding</keyword>
<evidence type="ECO:0000256" key="3">
    <source>
        <dbReference type="ARBA" id="ARBA00022723"/>
    </source>
</evidence>
<evidence type="ECO:0000256" key="5">
    <source>
        <dbReference type="ARBA" id="ARBA00023004"/>
    </source>
</evidence>
<dbReference type="GO" id="GO:0005506">
    <property type="term" value="F:iron ion binding"/>
    <property type="evidence" value="ECO:0007669"/>
    <property type="project" value="InterPro"/>
</dbReference>
<proteinExistence type="inferred from homology"/>
<accession>A0A6J6TU44</accession>
<sequence>MSAPTLPSVNPHDDAFYQDPFPTYALLRSEAPVYEIPDTPGLFFVTTWSLVREALMDPARFSNVMPHARRTSPPAEVAADVEALRAQGYPYTPALGTNDPPQHTRYRKMVNRAFTVRSLAWMEPLVDEVADTLAAALPNDEVVDIMEAVTIPLPVWAIMRILGLDDKYRDDLRRWSDSSNASLGGKLTADRWIETERDVLEYQQVICRELDDRREHPRDDLLSTLVQAEPGETPLTNAELVWLVRELIVAGNETTIRALADIILNLDTMPGVWDRLRDDEQFRRGVVEEGIRLAAPVMGLWRKATCDTEIGGVMIPADSTLFLAFSSANRDDSVFEDPDAFDPLRQNVREHLAFGHGIHVCVGAGLARIEAMSALRALADNVSALEVVDRDALRYGPSYGLRGLMGLPVRVRRR</sequence>
<evidence type="ECO:0000256" key="4">
    <source>
        <dbReference type="ARBA" id="ARBA00023002"/>
    </source>
</evidence>
<dbReference type="GO" id="GO:0008395">
    <property type="term" value="F:steroid hydroxylase activity"/>
    <property type="evidence" value="ECO:0007669"/>
    <property type="project" value="TreeGrafter"/>
</dbReference>
<comment type="similarity">
    <text evidence="1">Belongs to the cytochrome P450 family.</text>
</comment>
<name>A0A6J6TU44_9ZZZZ</name>
<reference evidence="7" key="1">
    <citation type="submission" date="2020-05" db="EMBL/GenBank/DDBJ databases">
        <authorList>
            <person name="Chiriac C."/>
            <person name="Salcher M."/>
            <person name="Ghai R."/>
            <person name="Kavagutti S V."/>
        </authorList>
    </citation>
    <scope>NUCLEOTIDE SEQUENCE</scope>
</reference>
<evidence type="ECO:0000256" key="6">
    <source>
        <dbReference type="ARBA" id="ARBA00023033"/>
    </source>
</evidence>
<dbReference type="InterPro" id="IPR036396">
    <property type="entry name" value="Cyt_P450_sf"/>
</dbReference>
<dbReference type="FunFam" id="1.10.630.10:FF:000018">
    <property type="entry name" value="Cytochrome P450 monooxygenase"/>
    <property type="match status" value="1"/>
</dbReference>
<dbReference type="InterPro" id="IPR017972">
    <property type="entry name" value="Cyt_P450_CS"/>
</dbReference>
<protein>
    <submittedName>
        <fullName evidence="7">Unannotated protein</fullName>
    </submittedName>
</protein>
<organism evidence="7">
    <name type="scientific">freshwater metagenome</name>
    <dbReference type="NCBI Taxonomy" id="449393"/>
    <lineage>
        <taxon>unclassified sequences</taxon>
        <taxon>metagenomes</taxon>
        <taxon>ecological metagenomes</taxon>
    </lineage>
</organism>
<dbReference type="PANTHER" id="PTHR46696">
    <property type="entry name" value="P450, PUTATIVE (EUROFUNG)-RELATED"/>
    <property type="match status" value="1"/>
</dbReference>
<dbReference type="Gene3D" id="1.10.630.10">
    <property type="entry name" value="Cytochrome P450"/>
    <property type="match status" value="1"/>
</dbReference>
<keyword evidence="2" id="KW-0349">Heme</keyword>
<dbReference type="GO" id="GO:0006707">
    <property type="term" value="P:cholesterol catabolic process"/>
    <property type="evidence" value="ECO:0007669"/>
    <property type="project" value="TreeGrafter"/>
</dbReference>
<dbReference type="InterPro" id="IPR002397">
    <property type="entry name" value="Cyt_P450_B"/>
</dbReference>
<dbReference type="Pfam" id="PF00067">
    <property type="entry name" value="p450"/>
    <property type="match status" value="1"/>
</dbReference>
<dbReference type="InterPro" id="IPR001128">
    <property type="entry name" value="Cyt_P450"/>
</dbReference>
<keyword evidence="4" id="KW-0560">Oxidoreductase</keyword>
<keyword evidence="5" id="KW-0408">Iron</keyword>
<evidence type="ECO:0000256" key="1">
    <source>
        <dbReference type="ARBA" id="ARBA00010617"/>
    </source>
</evidence>
<dbReference type="GO" id="GO:0020037">
    <property type="term" value="F:heme binding"/>
    <property type="evidence" value="ECO:0007669"/>
    <property type="project" value="InterPro"/>
</dbReference>
<dbReference type="EMBL" id="CAEZYZ010000129">
    <property type="protein sequence ID" value="CAB4751111.1"/>
    <property type="molecule type" value="Genomic_DNA"/>
</dbReference>
<dbReference type="AlphaFoldDB" id="A0A6J6TU44"/>
<dbReference type="PROSITE" id="PS00086">
    <property type="entry name" value="CYTOCHROME_P450"/>
    <property type="match status" value="1"/>
</dbReference>
<dbReference type="PANTHER" id="PTHR46696:SF4">
    <property type="entry name" value="BIOTIN BIOSYNTHESIS CYTOCHROME P450"/>
    <property type="match status" value="1"/>
</dbReference>
<gene>
    <name evidence="7" type="ORF">UFOPK2810_00854</name>
</gene>
<dbReference type="SUPFAM" id="SSF48264">
    <property type="entry name" value="Cytochrome P450"/>
    <property type="match status" value="1"/>
</dbReference>